<organism evidence="1 2">
    <name type="scientific">Viridothelium virens</name>
    <name type="common">Speckled blister lichen</name>
    <name type="synonym">Trypethelium virens</name>
    <dbReference type="NCBI Taxonomy" id="1048519"/>
    <lineage>
        <taxon>Eukaryota</taxon>
        <taxon>Fungi</taxon>
        <taxon>Dikarya</taxon>
        <taxon>Ascomycota</taxon>
        <taxon>Pezizomycotina</taxon>
        <taxon>Dothideomycetes</taxon>
        <taxon>Dothideomycetes incertae sedis</taxon>
        <taxon>Trypetheliales</taxon>
        <taxon>Trypetheliaceae</taxon>
        <taxon>Viridothelium</taxon>
    </lineage>
</organism>
<proteinExistence type="predicted"/>
<dbReference type="EMBL" id="ML991781">
    <property type="protein sequence ID" value="KAF2237229.1"/>
    <property type="molecule type" value="Genomic_DNA"/>
</dbReference>
<dbReference type="AlphaFoldDB" id="A0A6A6HHD8"/>
<dbReference type="PANTHER" id="PTHR39401:SF1">
    <property type="entry name" value="SNOAL-LIKE DOMAIN-CONTAINING PROTEIN"/>
    <property type="match status" value="1"/>
</dbReference>
<reference evidence="1" key="1">
    <citation type="journal article" date="2020" name="Stud. Mycol.">
        <title>101 Dothideomycetes genomes: a test case for predicting lifestyles and emergence of pathogens.</title>
        <authorList>
            <person name="Haridas S."/>
            <person name="Albert R."/>
            <person name="Binder M."/>
            <person name="Bloem J."/>
            <person name="Labutti K."/>
            <person name="Salamov A."/>
            <person name="Andreopoulos B."/>
            <person name="Baker S."/>
            <person name="Barry K."/>
            <person name="Bills G."/>
            <person name="Bluhm B."/>
            <person name="Cannon C."/>
            <person name="Castanera R."/>
            <person name="Culley D."/>
            <person name="Daum C."/>
            <person name="Ezra D."/>
            <person name="Gonzalez J."/>
            <person name="Henrissat B."/>
            <person name="Kuo A."/>
            <person name="Liang C."/>
            <person name="Lipzen A."/>
            <person name="Lutzoni F."/>
            <person name="Magnuson J."/>
            <person name="Mondo S."/>
            <person name="Nolan M."/>
            <person name="Ohm R."/>
            <person name="Pangilinan J."/>
            <person name="Park H.-J."/>
            <person name="Ramirez L."/>
            <person name="Alfaro M."/>
            <person name="Sun H."/>
            <person name="Tritt A."/>
            <person name="Yoshinaga Y."/>
            <person name="Zwiers L.-H."/>
            <person name="Turgeon B."/>
            <person name="Goodwin S."/>
            <person name="Spatafora J."/>
            <person name="Crous P."/>
            <person name="Grigoriev I."/>
        </authorList>
    </citation>
    <scope>NUCLEOTIDE SEQUENCE</scope>
    <source>
        <strain evidence="1">Tuck. ex Michener</strain>
    </source>
</reference>
<dbReference type="SUPFAM" id="SSF54427">
    <property type="entry name" value="NTF2-like"/>
    <property type="match status" value="1"/>
</dbReference>
<dbReference type="InterPro" id="IPR032710">
    <property type="entry name" value="NTF2-like_dom_sf"/>
</dbReference>
<name>A0A6A6HHD8_VIRVR</name>
<accession>A0A6A6HHD8</accession>
<evidence type="ECO:0000313" key="2">
    <source>
        <dbReference type="Proteomes" id="UP000800092"/>
    </source>
</evidence>
<dbReference type="Proteomes" id="UP000800092">
    <property type="component" value="Unassembled WGS sequence"/>
</dbReference>
<dbReference type="OrthoDB" id="3468019at2759"/>
<evidence type="ECO:0008006" key="3">
    <source>
        <dbReference type="Google" id="ProtNLM"/>
    </source>
</evidence>
<sequence length="143" mass="16513">MSSYVADVPTGIPFDPQIRRFFEEFYAVSDSPTEHERYANHFTPDATVIMASNKFQGTSDILQMRKFMWERVATRLHRPEKIFPFGMSSDESMLYGTVDYVFKDGNEATTEWAAHAHFRKTEQGLKMDFYQVYLDTGAQSAAK</sequence>
<evidence type="ECO:0000313" key="1">
    <source>
        <dbReference type="EMBL" id="KAF2237229.1"/>
    </source>
</evidence>
<protein>
    <recommendedName>
        <fullName evidence="3">SnoaL-like domain-containing protein</fullName>
    </recommendedName>
</protein>
<dbReference type="PANTHER" id="PTHR39401">
    <property type="entry name" value="SNOAL-LIKE DOMAIN-CONTAINING PROTEIN"/>
    <property type="match status" value="1"/>
</dbReference>
<gene>
    <name evidence="1" type="ORF">EV356DRAFT_564954</name>
</gene>
<keyword evidence="2" id="KW-1185">Reference proteome</keyword>
<dbReference type="Gene3D" id="3.10.450.50">
    <property type="match status" value="1"/>
</dbReference>